<feature type="domain" description="Acyl-CoA dehydrogenase/oxidase N-terminal" evidence="3">
    <location>
        <begin position="9"/>
        <end position="77"/>
    </location>
</feature>
<dbReference type="GO" id="GO:0003995">
    <property type="term" value="F:acyl-CoA dehydrogenase activity"/>
    <property type="evidence" value="ECO:0007669"/>
    <property type="project" value="TreeGrafter"/>
</dbReference>
<dbReference type="RefSeq" id="WP_094474618.1">
    <property type="nucleotide sequence ID" value="NZ_NOXT01000121.1"/>
</dbReference>
<evidence type="ECO:0000256" key="2">
    <source>
        <dbReference type="ARBA" id="ARBA00049661"/>
    </source>
</evidence>
<keyword evidence="6" id="KW-1185">Reference proteome</keyword>
<dbReference type="SUPFAM" id="SSF56645">
    <property type="entry name" value="Acyl-CoA dehydrogenase NM domain-like"/>
    <property type="match status" value="1"/>
</dbReference>
<dbReference type="PANTHER" id="PTHR48083">
    <property type="entry name" value="MEDIUM-CHAIN SPECIFIC ACYL-COA DEHYDROGENASE, MITOCHONDRIAL-RELATED"/>
    <property type="match status" value="1"/>
</dbReference>
<sequence length="378" mass="39577">MIPQPLLTTIAARAADTEQARRLPADLAAELAAAGAFRMLVPRSLGGAETDVARLFDSLEQLGRADAATGWCVMIGGTTALISAWLPMDHAREIWADPNVITGGVFAPMGRAVVDGDDYLVSGRWAWGSGSANCSWLLGGALIMDGGELRRLPSGAPDHRMMVMRAAEVELIDTWDALGMRGTGSGDLAAKDVRVPQGRSVSFITDTPREDGPLYRFAPFGLLALGIAAVASGNALGALYDLKALAVAKKGQGSSRSLAERGVVQAEFAVAQADLDAARALVHAEIATAWGKVVAGDALDLPARARLRLAATRLTQVAARVAAKMHELAGGTSVYASHPLNRRFRDAHVATQHVMVAPPTLELAGRVLLGLPADASML</sequence>
<dbReference type="Gene3D" id="1.20.140.10">
    <property type="entry name" value="Butyryl-CoA Dehydrogenase, subunit A, domain 3"/>
    <property type="match status" value="1"/>
</dbReference>
<dbReference type="GO" id="GO:0050660">
    <property type="term" value="F:flavin adenine dinucleotide binding"/>
    <property type="evidence" value="ECO:0007669"/>
    <property type="project" value="InterPro"/>
</dbReference>
<keyword evidence="5" id="KW-0378">Hydrolase</keyword>
<dbReference type="InterPro" id="IPR036250">
    <property type="entry name" value="AcylCo_DH-like_C"/>
</dbReference>
<dbReference type="Proteomes" id="UP000216991">
    <property type="component" value="Unassembled WGS sequence"/>
</dbReference>
<gene>
    <name evidence="5" type="ORF">CHU93_13075</name>
</gene>
<evidence type="ECO:0000313" key="6">
    <source>
        <dbReference type="Proteomes" id="UP000216991"/>
    </source>
</evidence>
<dbReference type="InterPro" id="IPR037069">
    <property type="entry name" value="AcylCoA_DH/ox_N_sf"/>
</dbReference>
<evidence type="ECO:0000313" key="5">
    <source>
        <dbReference type="EMBL" id="OYQ25660.1"/>
    </source>
</evidence>
<dbReference type="AlphaFoldDB" id="A0A255YB21"/>
<dbReference type="GO" id="GO:0005737">
    <property type="term" value="C:cytoplasm"/>
    <property type="evidence" value="ECO:0007669"/>
    <property type="project" value="TreeGrafter"/>
</dbReference>
<evidence type="ECO:0000259" key="4">
    <source>
        <dbReference type="Pfam" id="PF08028"/>
    </source>
</evidence>
<comment type="caution">
    <text evidence="5">The sequence shown here is derived from an EMBL/GenBank/DDBJ whole genome shotgun (WGS) entry which is preliminary data.</text>
</comment>
<dbReference type="InterPro" id="IPR046373">
    <property type="entry name" value="Acyl-CoA_Oxase/DH_mid-dom_sf"/>
</dbReference>
<dbReference type="InterPro" id="IPR009100">
    <property type="entry name" value="AcylCoA_DH/oxidase_NM_dom_sf"/>
</dbReference>
<organism evidence="5 6">
    <name type="scientific">Sandarakinorhabdus cyanobacteriorum</name>
    <dbReference type="NCBI Taxonomy" id="1981098"/>
    <lineage>
        <taxon>Bacteria</taxon>
        <taxon>Pseudomonadati</taxon>
        <taxon>Pseudomonadota</taxon>
        <taxon>Alphaproteobacteria</taxon>
        <taxon>Sphingomonadales</taxon>
        <taxon>Sphingosinicellaceae</taxon>
        <taxon>Sandarakinorhabdus</taxon>
    </lineage>
</organism>
<dbReference type="PIRSF" id="PIRSF016578">
    <property type="entry name" value="HsaA"/>
    <property type="match status" value="1"/>
</dbReference>
<dbReference type="Gene3D" id="1.10.540.10">
    <property type="entry name" value="Acyl-CoA dehydrogenase/oxidase, N-terminal domain"/>
    <property type="match status" value="1"/>
</dbReference>
<dbReference type="InterPro" id="IPR013107">
    <property type="entry name" value="Acyl-CoA_DH_C"/>
</dbReference>
<feature type="domain" description="Acyl-CoA dehydrogenase C-terminal" evidence="4">
    <location>
        <begin position="225"/>
        <end position="357"/>
    </location>
</feature>
<dbReference type="InterPro" id="IPR050741">
    <property type="entry name" value="Acyl-CoA_dehydrogenase"/>
</dbReference>
<accession>A0A255YB21</accession>
<proteinExistence type="inferred from homology"/>
<dbReference type="Pfam" id="PF08028">
    <property type="entry name" value="Acyl-CoA_dh_2"/>
    <property type="match status" value="1"/>
</dbReference>
<dbReference type="Pfam" id="PF02771">
    <property type="entry name" value="Acyl-CoA_dh_N"/>
    <property type="match status" value="1"/>
</dbReference>
<protein>
    <submittedName>
        <fullName evidence="5">Hydrolase</fullName>
    </submittedName>
</protein>
<evidence type="ECO:0000259" key="3">
    <source>
        <dbReference type="Pfam" id="PF02771"/>
    </source>
</evidence>
<dbReference type="InterPro" id="IPR013786">
    <property type="entry name" value="AcylCoA_DH/ox_N"/>
</dbReference>
<dbReference type="OrthoDB" id="7316074at2"/>
<reference evidence="5 6" key="1">
    <citation type="submission" date="2017-07" db="EMBL/GenBank/DDBJ databases">
        <title>Sandarakinorhabdus cyanobacteriorum sp. nov., a novel bacterium isolated from cyanobacterial aggregates in a eutrophic lake.</title>
        <authorList>
            <person name="Cai H."/>
        </authorList>
    </citation>
    <scope>NUCLEOTIDE SEQUENCE [LARGE SCALE GENOMIC DNA]</scope>
    <source>
        <strain evidence="5 6">TH057</strain>
    </source>
</reference>
<keyword evidence="1" id="KW-0560">Oxidoreductase</keyword>
<dbReference type="GO" id="GO:0016787">
    <property type="term" value="F:hydrolase activity"/>
    <property type="evidence" value="ECO:0007669"/>
    <property type="project" value="UniProtKB-KW"/>
</dbReference>
<dbReference type="PANTHER" id="PTHR48083:SF5">
    <property type="entry name" value="NRGC PROTEIN"/>
    <property type="match status" value="1"/>
</dbReference>
<comment type="similarity">
    <text evidence="2">Belongs to the HpaH/HsaA monooxygenase family.</text>
</comment>
<name>A0A255YB21_9SPHN</name>
<dbReference type="EMBL" id="NOXT01000121">
    <property type="protein sequence ID" value="OYQ25660.1"/>
    <property type="molecule type" value="Genomic_DNA"/>
</dbReference>
<dbReference type="GO" id="GO:0033539">
    <property type="term" value="P:fatty acid beta-oxidation using acyl-CoA dehydrogenase"/>
    <property type="evidence" value="ECO:0007669"/>
    <property type="project" value="TreeGrafter"/>
</dbReference>
<dbReference type="Gene3D" id="2.40.110.10">
    <property type="entry name" value="Butyryl-CoA Dehydrogenase, subunit A, domain 2"/>
    <property type="match status" value="1"/>
</dbReference>
<dbReference type="SUPFAM" id="SSF47203">
    <property type="entry name" value="Acyl-CoA dehydrogenase C-terminal domain-like"/>
    <property type="match status" value="1"/>
</dbReference>
<evidence type="ECO:0000256" key="1">
    <source>
        <dbReference type="ARBA" id="ARBA00023002"/>
    </source>
</evidence>